<dbReference type="GO" id="GO:0006355">
    <property type="term" value="P:regulation of DNA-templated transcription"/>
    <property type="evidence" value="ECO:0007669"/>
    <property type="project" value="InterPro"/>
</dbReference>
<sequence length="227" mass="24678">MQSSKPDAIRVLLVDDHEVVRVGLRQLLSRYPSILVVGESATAADAIRKATDLKPNIILMDVRLGDESGVEACRDILAADSNARVIFLTSFAEDESVLAAVLAGAQGYVLKDIDTPSLLNAIQAVAEGQSILDPAVVERAIRWVQRFASGHQVKGDNTLSEQEERVLALVAEGRTNKEIAASLNLSDKTVRNYLTNVFKKLRITRRAQAAAFFVKRVPHAGKPALPE</sequence>
<proteinExistence type="predicted"/>
<dbReference type="EMBL" id="LN885086">
    <property type="protein sequence ID" value="CUQ66075.1"/>
    <property type="molecule type" value="Genomic_DNA"/>
</dbReference>
<dbReference type="Pfam" id="PF00072">
    <property type="entry name" value="Response_reg"/>
    <property type="match status" value="1"/>
</dbReference>
<keyword evidence="9" id="KW-1185">Reference proteome</keyword>
<organism evidence="8 9">
    <name type="scientific">Candidatus Nitrospira inopinata</name>
    <dbReference type="NCBI Taxonomy" id="1715989"/>
    <lineage>
        <taxon>Bacteria</taxon>
        <taxon>Pseudomonadati</taxon>
        <taxon>Nitrospirota</taxon>
        <taxon>Nitrospiria</taxon>
        <taxon>Nitrospirales</taxon>
        <taxon>Nitrospiraceae</taxon>
        <taxon>Nitrospira</taxon>
    </lineage>
</organism>
<keyword evidence="4" id="KW-0804">Transcription</keyword>
<dbReference type="AlphaFoldDB" id="A0A0S4KUR4"/>
<evidence type="ECO:0000259" key="6">
    <source>
        <dbReference type="PROSITE" id="PS50043"/>
    </source>
</evidence>
<name>A0A0S4KUR4_9BACT</name>
<reference evidence="9" key="1">
    <citation type="submission" date="2015-09" db="EMBL/GenBank/DDBJ databases">
        <authorList>
            <person name="Daims H."/>
        </authorList>
    </citation>
    <scope>NUCLEOTIDE SEQUENCE [LARGE SCALE GENOMIC DNA]</scope>
</reference>
<dbReference type="RefSeq" id="WP_062483854.1">
    <property type="nucleotide sequence ID" value="NZ_LN885086.1"/>
</dbReference>
<dbReference type="SMART" id="SM00421">
    <property type="entry name" value="HTH_LUXR"/>
    <property type="match status" value="1"/>
</dbReference>
<dbReference type="PANTHER" id="PTHR43214:SF24">
    <property type="entry name" value="TRANSCRIPTIONAL REGULATORY PROTEIN NARL-RELATED"/>
    <property type="match status" value="1"/>
</dbReference>
<dbReference type="PROSITE" id="PS00622">
    <property type="entry name" value="HTH_LUXR_1"/>
    <property type="match status" value="1"/>
</dbReference>
<dbReference type="PROSITE" id="PS50110">
    <property type="entry name" value="RESPONSE_REGULATORY"/>
    <property type="match status" value="1"/>
</dbReference>
<evidence type="ECO:0000256" key="5">
    <source>
        <dbReference type="PROSITE-ProRule" id="PRU00169"/>
    </source>
</evidence>
<dbReference type="InterPro" id="IPR001789">
    <property type="entry name" value="Sig_transdc_resp-reg_receiver"/>
</dbReference>
<feature type="domain" description="HTH luxR-type" evidence="6">
    <location>
        <begin position="152"/>
        <end position="217"/>
    </location>
</feature>
<dbReference type="Proteomes" id="UP000066284">
    <property type="component" value="Chromosome 1"/>
</dbReference>
<dbReference type="KEGG" id="nio:NITINOP_1100"/>
<keyword evidence="3" id="KW-0238">DNA-binding</keyword>
<keyword evidence="2" id="KW-0805">Transcription regulation</keyword>
<dbReference type="SMART" id="SM00448">
    <property type="entry name" value="REC"/>
    <property type="match status" value="1"/>
</dbReference>
<dbReference type="InterPro" id="IPR000792">
    <property type="entry name" value="Tscrpt_reg_LuxR_C"/>
</dbReference>
<protein>
    <submittedName>
        <fullName evidence="8">Transcriptional regulatory protein DevR (DosR)</fullName>
    </submittedName>
</protein>
<evidence type="ECO:0000256" key="4">
    <source>
        <dbReference type="ARBA" id="ARBA00023163"/>
    </source>
</evidence>
<dbReference type="InterPro" id="IPR039420">
    <property type="entry name" value="WalR-like"/>
</dbReference>
<dbReference type="STRING" id="1715989.NITINOP_1100"/>
<dbReference type="InterPro" id="IPR058245">
    <property type="entry name" value="NreC/VraR/RcsB-like_REC"/>
</dbReference>
<evidence type="ECO:0000313" key="9">
    <source>
        <dbReference type="Proteomes" id="UP000066284"/>
    </source>
</evidence>
<dbReference type="Pfam" id="PF00196">
    <property type="entry name" value="GerE"/>
    <property type="match status" value="1"/>
</dbReference>
<evidence type="ECO:0000256" key="3">
    <source>
        <dbReference type="ARBA" id="ARBA00023125"/>
    </source>
</evidence>
<evidence type="ECO:0000256" key="1">
    <source>
        <dbReference type="ARBA" id="ARBA00022553"/>
    </source>
</evidence>
<dbReference type="SUPFAM" id="SSF46894">
    <property type="entry name" value="C-terminal effector domain of the bipartite response regulators"/>
    <property type="match status" value="1"/>
</dbReference>
<dbReference type="CDD" id="cd06170">
    <property type="entry name" value="LuxR_C_like"/>
    <property type="match status" value="1"/>
</dbReference>
<dbReference type="CDD" id="cd17535">
    <property type="entry name" value="REC_NarL-like"/>
    <property type="match status" value="1"/>
</dbReference>
<evidence type="ECO:0000313" key="8">
    <source>
        <dbReference type="EMBL" id="CUQ66075.1"/>
    </source>
</evidence>
<dbReference type="PRINTS" id="PR00038">
    <property type="entry name" value="HTHLUXR"/>
</dbReference>
<gene>
    <name evidence="8" type="primary">devR</name>
    <name evidence="8" type="ORF">NITINOP_1100</name>
</gene>
<dbReference type="SUPFAM" id="SSF52172">
    <property type="entry name" value="CheY-like"/>
    <property type="match status" value="1"/>
</dbReference>
<dbReference type="PANTHER" id="PTHR43214">
    <property type="entry name" value="TWO-COMPONENT RESPONSE REGULATOR"/>
    <property type="match status" value="1"/>
</dbReference>
<dbReference type="PROSITE" id="PS50043">
    <property type="entry name" value="HTH_LUXR_2"/>
    <property type="match status" value="1"/>
</dbReference>
<dbReference type="GO" id="GO:0003677">
    <property type="term" value="F:DNA binding"/>
    <property type="evidence" value="ECO:0007669"/>
    <property type="project" value="UniProtKB-KW"/>
</dbReference>
<dbReference type="GO" id="GO:0000160">
    <property type="term" value="P:phosphorelay signal transduction system"/>
    <property type="evidence" value="ECO:0007669"/>
    <property type="project" value="InterPro"/>
</dbReference>
<feature type="modified residue" description="4-aspartylphosphate" evidence="5">
    <location>
        <position position="61"/>
    </location>
</feature>
<dbReference type="OrthoDB" id="9779069at2"/>
<dbReference type="Gene3D" id="3.40.50.2300">
    <property type="match status" value="1"/>
</dbReference>
<dbReference type="InterPro" id="IPR011006">
    <property type="entry name" value="CheY-like_superfamily"/>
</dbReference>
<accession>A0A0S4KUR4</accession>
<feature type="domain" description="Response regulatory" evidence="7">
    <location>
        <begin position="10"/>
        <end position="126"/>
    </location>
</feature>
<evidence type="ECO:0000256" key="2">
    <source>
        <dbReference type="ARBA" id="ARBA00023015"/>
    </source>
</evidence>
<dbReference type="InterPro" id="IPR016032">
    <property type="entry name" value="Sig_transdc_resp-reg_C-effctor"/>
</dbReference>
<keyword evidence="1 5" id="KW-0597">Phosphoprotein</keyword>
<evidence type="ECO:0000259" key="7">
    <source>
        <dbReference type="PROSITE" id="PS50110"/>
    </source>
</evidence>